<comment type="caution">
    <text evidence="12">The sequence shown here is derived from an EMBL/GenBank/DDBJ whole genome shotgun (WGS) entry which is preliminary data.</text>
</comment>
<proteinExistence type="inferred from homology"/>
<feature type="transmembrane region" description="Helical" evidence="11">
    <location>
        <begin position="59"/>
        <end position="77"/>
    </location>
</feature>
<keyword evidence="11" id="KW-1133">Transmembrane helix</keyword>
<gene>
    <name evidence="12" type="ORF">ACFPK4_25670</name>
</gene>
<comment type="subunit">
    <text evidence="10">Monomer. Interacts with itself to form filaments; also interacts with TraQ.</text>
</comment>
<evidence type="ECO:0000256" key="4">
    <source>
        <dbReference type="ARBA" id="ARBA00018586"/>
    </source>
</evidence>
<protein>
    <recommendedName>
        <fullName evidence="4">Pilin</fullName>
    </recommendedName>
</protein>
<comment type="subcellular location">
    <subcellularLocation>
        <location evidence="1">Cell inner membrane</location>
        <topology evidence="1">Multi-pass membrane protein</topology>
    </subcellularLocation>
    <subcellularLocation>
        <location evidence="2">Secreted</location>
    </subcellularLocation>
</comment>
<evidence type="ECO:0000313" key="13">
    <source>
        <dbReference type="Proteomes" id="UP001598201"/>
    </source>
</evidence>
<dbReference type="EMBL" id="JBHUCJ010000121">
    <property type="protein sequence ID" value="MFD3226934.1"/>
    <property type="molecule type" value="Genomic_DNA"/>
</dbReference>
<evidence type="ECO:0000313" key="12">
    <source>
        <dbReference type="EMBL" id="MFD3226934.1"/>
    </source>
</evidence>
<feature type="transmembrane region" description="Helical" evidence="11">
    <location>
        <begin position="122"/>
        <end position="140"/>
    </location>
</feature>
<dbReference type="InterPro" id="IPR008873">
    <property type="entry name" value="TraA"/>
</dbReference>
<keyword evidence="13" id="KW-1185">Reference proteome</keyword>
<sequence length="141" mass="15328">MKSVMTDSGMPEGVAVALPEGGNNLQKGVIGNLPFYFSAFYSHRIKPVISQSPAARRNLIFFALALAFVISPHLVHATDLMATQKADANDTFGHGSTVEWVLYVAEIIVSVTGFIKTRNPMVFAGLIMLILITRAFFALIN</sequence>
<feature type="transmembrane region" description="Helical" evidence="11">
    <location>
        <begin position="97"/>
        <end position="115"/>
    </location>
</feature>
<evidence type="ECO:0000256" key="7">
    <source>
        <dbReference type="ARBA" id="ARBA00022525"/>
    </source>
</evidence>
<evidence type="ECO:0000256" key="3">
    <source>
        <dbReference type="ARBA" id="ARBA00009586"/>
    </source>
</evidence>
<evidence type="ECO:0000256" key="8">
    <source>
        <dbReference type="ARBA" id="ARBA00022971"/>
    </source>
</evidence>
<keyword evidence="8" id="KW-0184">Conjugation</keyword>
<reference evidence="12 13" key="1">
    <citation type="submission" date="2024-09" db="EMBL/GenBank/DDBJ databases">
        <title>Genomes of Rahnella.</title>
        <authorList>
            <person name="Mnguni F.C."/>
            <person name="Shin G.Y."/>
            <person name="Coutinho T."/>
        </authorList>
    </citation>
    <scope>NUCLEOTIDE SEQUENCE [LARGE SCALE GENOMIC DNA]</scope>
    <source>
        <strain evidence="12 13">20WA0057</strain>
    </source>
</reference>
<evidence type="ECO:0000256" key="6">
    <source>
        <dbReference type="ARBA" id="ARBA00022519"/>
    </source>
</evidence>
<dbReference type="RefSeq" id="WP_379672354.1">
    <property type="nucleotide sequence ID" value="NZ_JBHUCJ010000121.1"/>
</dbReference>
<keyword evidence="9 11" id="KW-0472">Membrane</keyword>
<keyword evidence="5" id="KW-1003">Cell membrane</keyword>
<evidence type="ECO:0000256" key="5">
    <source>
        <dbReference type="ARBA" id="ARBA00022475"/>
    </source>
</evidence>
<dbReference type="Pfam" id="PF05513">
    <property type="entry name" value="TraA"/>
    <property type="match status" value="1"/>
</dbReference>
<organism evidence="12 13">
    <name type="scientific">Rahnella sp. (strain Y9602)</name>
    <dbReference type="NCBI Taxonomy" id="2703885"/>
    <lineage>
        <taxon>Bacteria</taxon>
        <taxon>Pseudomonadati</taxon>
        <taxon>Pseudomonadota</taxon>
        <taxon>Gammaproteobacteria</taxon>
        <taxon>Enterobacterales</taxon>
        <taxon>Yersiniaceae</taxon>
        <taxon>Rahnella</taxon>
    </lineage>
</organism>
<name>A0ABW6CIH5_RAHSY</name>
<dbReference type="Proteomes" id="UP001598201">
    <property type="component" value="Unassembled WGS sequence"/>
</dbReference>
<evidence type="ECO:0000256" key="2">
    <source>
        <dbReference type="ARBA" id="ARBA00004613"/>
    </source>
</evidence>
<keyword evidence="6" id="KW-0997">Cell inner membrane</keyword>
<evidence type="ECO:0000256" key="9">
    <source>
        <dbReference type="ARBA" id="ARBA00023136"/>
    </source>
</evidence>
<accession>A0ABW6CIH5</accession>
<evidence type="ECO:0000256" key="1">
    <source>
        <dbReference type="ARBA" id="ARBA00004429"/>
    </source>
</evidence>
<comment type="similarity">
    <text evidence="3">Belongs to the TraA family.</text>
</comment>
<keyword evidence="7" id="KW-0964">Secreted</keyword>
<keyword evidence="11" id="KW-0812">Transmembrane</keyword>
<evidence type="ECO:0000256" key="10">
    <source>
        <dbReference type="ARBA" id="ARBA00026027"/>
    </source>
</evidence>
<evidence type="ECO:0000256" key="11">
    <source>
        <dbReference type="SAM" id="Phobius"/>
    </source>
</evidence>